<comment type="caution">
    <text evidence="1">The sequence shown here is derived from an EMBL/GenBank/DDBJ whole genome shotgun (WGS) entry which is preliminary data.</text>
</comment>
<organism evidence="1 2">
    <name type="scientific">Arthrobacter gyeryongensis</name>
    <dbReference type="NCBI Taxonomy" id="1650592"/>
    <lineage>
        <taxon>Bacteria</taxon>
        <taxon>Bacillati</taxon>
        <taxon>Actinomycetota</taxon>
        <taxon>Actinomycetes</taxon>
        <taxon>Micrococcales</taxon>
        <taxon>Micrococcaceae</taxon>
        <taxon>Arthrobacter</taxon>
    </lineage>
</organism>
<dbReference type="InterPro" id="IPR036291">
    <property type="entry name" value="NAD(P)-bd_dom_sf"/>
</dbReference>
<evidence type="ECO:0000313" key="2">
    <source>
        <dbReference type="Proteomes" id="UP001500200"/>
    </source>
</evidence>
<evidence type="ECO:0008006" key="3">
    <source>
        <dbReference type="Google" id="ProtNLM"/>
    </source>
</evidence>
<evidence type="ECO:0000313" key="1">
    <source>
        <dbReference type="EMBL" id="GAA5194451.1"/>
    </source>
</evidence>
<gene>
    <name evidence="1" type="ORF">GCM10023346_21900</name>
</gene>
<dbReference type="Pfam" id="PF00106">
    <property type="entry name" value="adh_short"/>
    <property type="match status" value="1"/>
</dbReference>
<dbReference type="Gene3D" id="3.40.50.720">
    <property type="entry name" value="NAD(P)-binding Rossmann-like Domain"/>
    <property type="match status" value="1"/>
</dbReference>
<reference evidence="2" key="1">
    <citation type="journal article" date="2019" name="Int. J. Syst. Evol. Microbiol.">
        <title>The Global Catalogue of Microorganisms (GCM) 10K type strain sequencing project: providing services to taxonomists for standard genome sequencing and annotation.</title>
        <authorList>
            <consortium name="The Broad Institute Genomics Platform"/>
            <consortium name="The Broad Institute Genome Sequencing Center for Infectious Disease"/>
            <person name="Wu L."/>
            <person name="Ma J."/>
        </authorList>
    </citation>
    <scope>NUCLEOTIDE SEQUENCE [LARGE SCALE GENOMIC DNA]</scope>
    <source>
        <strain evidence="2">JCM 18514</strain>
    </source>
</reference>
<protein>
    <recommendedName>
        <fullName evidence="3">SDR family NAD(P)-dependent oxidoreductase</fullName>
    </recommendedName>
</protein>
<dbReference type="SUPFAM" id="SSF51735">
    <property type="entry name" value="NAD(P)-binding Rossmann-fold domains"/>
    <property type="match status" value="1"/>
</dbReference>
<keyword evidence="2" id="KW-1185">Reference proteome</keyword>
<dbReference type="EMBL" id="BAABKK010000012">
    <property type="protein sequence ID" value="GAA5194451.1"/>
    <property type="molecule type" value="Genomic_DNA"/>
</dbReference>
<dbReference type="Proteomes" id="UP001500200">
    <property type="component" value="Unassembled WGS sequence"/>
</dbReference>
<accession>A0ABP9SEX7</accession>
<dbReference type="InterPro" id="IPR002347">
    <property type="entry name" value="SDR_fam"/>
</dbReference>
<dbReference type="RefSeq" id="WP_345449394.1">
    <property type="nucleotide sequence ID" value="NZ_BAABKK010000012.1"/>
</dbReference>
<name>A0ABP9SEX7_9MICC</name>
<proteinExistence type="predicted"/>
<sequence length="82" mass="8256">MHIVDSGQAIPAHRVDHSQLFSLAGSSYVVLGAGGGIGEHVCRTIVGIGGRVLCVDINEEPVAAVAASLRMPFLASSASTAG</sequence>